<feature type="transmembrane region" description="Helical" evidence="8">
    <location>
        <begin position="34"/>
        <end position="52"/>
    </location>
</feature>
<evidence type="ECO:0000313" key="11">
    <source>
        <dbReference type="Proteomes" id="UP000825701"/>
    </source>
</evidence>
<feature type="coiled-coil region" evidence="6">
    <location>
        <begin position="204"/>
        <end position="231"/>
    </location>
</feature>
<keyword evidence="6" id="KW-0175">Coiled coil</keyword>
<evidence type="ECO:0000256" key="4">
    <source>
        <dbReference type="ARBA" id="ARBA00022989"/>
    </source>
</evidence>
<dbReference type="SUPFAM" id="SSF52540">
    <property type="entry name" value="P-loop containing nucleoside triphosphate hydrolases"/>
    <property type="match status" value="1"/>
</dbReference>
<feature type="compositionally biased region" description="Low complexity" evidence="7">
    <location>
        <begin position="549"/>
        <end position="569"/>
    </location>
</feature>
<dbReference type="Proteomes" id="UP000825701">
    <property type="component" value="Chromosome"/>
</dbReference>
<keyword evidence="3 8" id="KW-0812">Transmembrane</keyword>
<dbReference type="PANTHER" id="PTHR32309">
    <property type="entry name" value="TYROSINE-PROTEIN KINASE"/>
    <property type="match status" value="1"/>
</dbReference>
<evidence type="ECO:0000256" key="8">
    <source>
        <dbReference type="SAM" id="Phobius"/>
    </source>
</evidence>
<keyword evidence="5 8" id="KW-0472">Membrane</keyword>
<comment type="subcellular location">
    <subcellularLocation>
        <location evidence="1">Cell membrane</location>
        <topology evidence="1">Multi-pass membrane protein</topology>
    </subcellularLocation>
</comment>
<evidence type="ECO:0000256" key="2">
    <source>
        <dbReference type="ARBA" id="ARBA00022475"/>
    </source>
</evidence>
<dbReference type="PANTHER" id="PTHR32309:SF13">
    <property type="entry name" value="FERRIC ENTEROBACTIN TRANSPORT PROTEIN FEPE"/>
    <property type="match status" value="1"/>
</dbReference>
<dbReference type="AlphaFoldDB" id="A0A9E6RFB1"/>
<dbReference type="InterPro" id="IPR050445">
    <property type="entry name" value="Bact_polysacc_biosynth/exp"/>
</dbReference>
<keyword evidence="11" id="KW-1185">Reference proteome</keyword>
<proteinExistence type="predicted"/>
<evidence type="ECO:0000256" key="1">
    <source>
        <dbReference type="ARBA" id="ARBA00004651"/>
    </source>
</evidence>
<feature type="region of interest" description="Disordered" evidence="7">
    <location>
        <begin position="465"/>
        <end position="578"/>
    </location>
</feature>
<gene>
    <name evidence="10" type="ORF">K6K41_25025</name>
</gene>
<protein>
    <recommendedName>
        <fullName evidence="9">Polysaccharide chain length determinant N-terminal domain-containing protein</fullName>
    </recommendedName>
</protein>
<evidence type="ECO:0000256" key="7">
    <source>
        <dbReference type="SAM" id="MobiDB-lite"/>
    </source>
</evidence>
<dbReference type="InterPro" id="IPR003856">
    <property type="entry name" value="LPS_length_determ_N"/>
</dbReference>
<evidence type="ECO:0000259" key="9">
    <source>
        <dbReference type="Pfam" id="PF02706"/>
    </source>
</evidence>
<name>A0A9E6RFB1_9HYPH</name>
<accession>A0A9E6RFB1</accession>
<organism evidence="10 11">
    <name type="scientific">Chenggangzhangella methanolivorans</name>
    <dbReference type="NCBI Taxonomy" id="1437009"/>
    <lineage>
        <taxon>Bacteria</taxon>
        <taxon>Pseudomonadati</taxon>
        <taxon>Pseudomonadota</taxon>
        <taxon>Alphaproteobacteria</taxon>
        <taxon>Hyphomicrobiales</taxon>
        <taxon>Methylopilaceae</taxon>
        <taxon>Chenggangzhangella</taxon>
    </lineage>
</organism>
<dbReference type="GO" id="GO:0004713">
    <property type="term" value="F:protein tyrosine kinase activity"/>
    <property type="evidence" value="ECO:0007669"/>
    <property type="project" value="TreeGrafter"/>
</dbReference>
<dbReference type="Pfam" id="PF02706">
    <property type="entry name" value="Wzz"/>
    <property type="match status" value="1"/>
</dbReference>
<feature type="domain" description="Polysaccharide chain length determinant N-terminal" evidence="9">
    <location>
        <begin position="18"/>
        <end position="108"/>
    </location>
</feature>
<keyword evidence="2" id="KW-1003">Cell membrane</keyword>
<evidence type="ECO:0000256" key="6">
    <source>
        <dbReference type="SAM" id="Coils"/>
    </source>
</evidence>
<evidence type="ECO:0000313" key="10">
    <source>
        <dbReference type="EMBL" id="QZO02514.1"/>
    </source>
</evidence>
<sequence>MAETSVEGRIGERSDGGEVDLRALGRGIWRRRMAIILPTLLAAAAAVAFVQLSSPYYRSNALILIENREIAAPRSATDRESLPDEQAVASQVQLMQSRDLARQVVKSLDLAANPEFAADRPGLVGGLMRALGLGGAESAQPFNEKVVDNVVQDLTVYPVTGSRVVGVEFTAKNPDVAARVVNGFADAYLDIQRDAKRATNRQTSQYLADEIETLRAKVGEAEERVEQFRAKAGLLVGTNNTTVAAQQLGDTTVQLSASRSQQNDAQAKADNIRATLRQGRPAEALDIANSELIRSLAQERSRLAAQIASEGRTLLPQHPRMRELSAQLNGLDGQIRSEAEKLARAFENDAKTAGARVAALTKQLESMKGDAASANNQDVQLRAMERDARSQRELLEQMLNRYRETSARENPEGLLADARVISRGAAAAEPYFPKKGPTVLLATIGAFVLALFAAAAAELFSTPVRRPESGDATPPPAVGETTTAFGRLRGPISKPAAEKPAAKPAPTTARQPDLTAMSAPRPAREPAHESPAVAQTPAAEPAPVVSETAKPQAARPQPVKPQPVKSQPSKPQPVAPQPAMAEAAAIEVADASLVAALARQLASAPADNGALRILSAGARPGLDVFGVASRIASTVSEQGRRVVLIDASGGSESDGSPGLSDLLLGDATFAQAIHRTDGSRVHLVPQGSDAFTRLDAHATARLNIVLDALALTYDFVMVAAPGGLGGADAFAPFCGAAVLLSDKSAADATTVEAHERLKRTGIDDVVVLLVPNDDDRPRGRWLAA</sequence>
<dbReference type="GO" id="GO:0005886">
    <property type="term" value="C:plasma membrane"/>
    <property type="evidence" value="ECO:0007669"/>
    <property type="project" value="UniProtKB-SubCell"/>
</dbReference>
<evidence type="ECO:0000256" key="3">
    <source>
        <dbReference type="ARBA" id="ARBA00022692"/>
    </source>
</evidence>
<dbReference type="InterPro" id="IPR027417">
    <property type="entry name" value="P-loop_NTPase"/>
</dbReference>
<reference evidence="10" key="1">
    <citation type="submission" date="2021-08" db="EMBL/GenBank/DDBJ databases">
        <authorList>
            <person name="Zhang H."/>
            <person name="Xu M."/>
            <person name="Yu Z."/>
            <person name="Yang L."/>
            <person name="Cai Y."/>
        </authorList>
    </citation>
    <scope>NUCLEOTIDE SEQUENCE</scope>
    <source>
        <strain evidence="10">CHL1</strain>
    </source>
</reference>
<dbReference type="Gene3D" id="3.40.50.300">
    <property type="entry name" value="P-loop containing nucleotide triphosphate hydrolases"/>
    <property type="match status" value="1"/>
</dbReference>
<evidence type="ECO:0000256" key="5">
    <source>
        <dbReference type="ARBA" id="ARBA00023136"/>
    </source>
</evidence>
<feature type="coiled-coil region" evidence="6">
    <location>
        <begin position="321"/>
        <end position="405"/>
    </location>
</feature>
<keyword evidence="4 8" id="KW-1133">Transmembrane helix</keyword>
<dbReference type="KEGG" id="cmet:K6K41_25025"/>
<dbReference type="EMBL" id="CP081869">
    <property type="protein sequence ID" value="QZO02514.1"/>
    <property type="molecule type" value="Genomic_DNA"/>
</dbReference>